<keyword evidence="3" id="KW-1185">Reference proteome</keyword>
<name>A0A640KWM2_LEITA</name>
<accession>A0A640KWM2</accession>
<protein>
    <submittedName>
        <fullName evidence="2">Uncharacterized protein</fullName>
    </submittedName>
</protein>
<evidence type="ECO:0000313" key="2">
    <source>
        <dbReference type="EMBL" id="GET91909.1"/>
    </source>
</evidence>
<gene>
    <name evidence="2" type="ORF">LtaPh_3317300</name>
</gene>
<dbReference type="OrthoDB" id="272988at2759"/>
<organism evidence="2 3">
    <name type="scientific">Leishmania tarentolae</name>
    <name type="common">Sauroleishmania tarentolae</name>
    <dbReference type="NCBI Taxonomy" id="5689"/>
    <lineage>
        <taxon>Eukaryota</taxon>
        <taxon>Discoba</taxon>
        <taxon>Euglenozoa</taxon>
        <taxon>Kinetoplastea</taxon>
        <taxon>Metakinetoplastina</taxon>
        <taxon>Trypanosomatida</taxon>
        <taxon>Trypanosomatidae</taxon>
        <taxon>Leishmaniinae</taxon>
        <taxon>Leishmania</taxon>
        <taxon>lizard Leishmania</taxon>
    </lineage>
</organism>
<feature type="compositionally biased region" description="Low complexity" evidence="1">
    <location>
        <begin position="481"/>
        <end position="495"/>
    </location>
</feature>
<dbReference type="AlphaFoldDB" id="A0A640KWM2"/>
<dbReference type="EMBL" id="BLBS01000052">
    <property type="protein sequence ID" value="GET91909.1"/>
    <property type="molecule type" value="Genomic_DNA"/>
</dbReference>
<reference evidence="2" key="1">
    <citation type="submission" date="2019-11" db="EMBL/GenBank/DDBJ databases">
        <title>Leishmania tarentolae CDS.</title>
        <authorList>
            <person name="Goto Y."/>
            <person name="Yamagishi J."/>
        </authorList>
    </citation>
    <scope>NUCLEOTIDE SEQUENCE [LARGE SCALE GENOMIC DNA]</scope>
    <source>
        <strain evidence="2">Parrot Tar II</strain>
    </source>
</reference>
<feature type="compositionally biased region" description="Basic and acidic residues" evidence="1">
    <location>
        <begin position="499"/>
        <end position="519"/>
    </location>
</feature>
<proteinExistence type="predicted"/>
<dbReference type="VEuPathDB" id="TriTrypDB:LtaPh_3317300"/>
<feature type="region of interest" description="Disordered" evidence="1">
    <location>
        <begin position="474"/>
        <end position="526"/>
    </location>
</feature>
<comment type="caution">
    <text evidence="2">The sequence shown here is derived from an EMBL/GenBank/DDBJ whole genome shotgun (WGS) entry which is preliminary data.</text>
</comment>
<sequence>MQRVDVQQHTGTTQCAVFPRTIFFASLLVMQRRALCKRFLGLPKRGNLWRGVRSSKVSVDKWASNSQHSARHATSSVPCDSAAASFTTSSQTSSLHDAFVSRFSTQVLTSPHRDITHIPYGDWFALYVQARKRWHSRESASACVTSSTIGESKMEERSEQAETPGACVQQAKQSIDALLLSSLFARHWTEVQTVTTLAPMLSTYHWWWHRDSLFSALTPDSAFQCEAASPPVELCTPDFLTEPLLGGNHVRLWMEDIRASSSTTSATHDAHGATAVPTAIIPFSSLWVVKQSAYWRPSAAAGAGVDGHRGASSNSNETATFTLQERQARQALLQSVDHLLQLQRDAMERCNGILGLPANQLQHVCVLSPTQEWDLLCDLPRYRQSLCRPAPEGTCVSPPLWLSLSCLCEDTTARLAYCTHMLNWRWQLKSSTNAPASKASPLAVRVLSPATEHAHLRSLSVSSLHEQSCMKASLQRRHAARSQSPSSASGASSAATVHEQARKGCSDAVRRMSHREENIRQSFSVR</sequence>
<evidence type="ECO:0000256" key="1">
    <source>
        <dbReference type="SAM" id="MobiDB-lite"/>
    </source>
</evidence>
<evidence type="ECO:0000313" key="3">
    <source>
        <dbReference type="Proteomes" id="UP000419144"/>
    </source>
</evidence>
<dbReference type="Proteomes" id="UP000419144">
    <property type="component" value="Unassembled WGS sequence"/>
</dbReference>